<reference evidence="6 7" key="1">
    <citation type="submission" date="2016-10" db="EMBL/GenBank/DDBJ databases">
        <authorList>
            <person name="de Groot N.N."/>
        </authorList>
    </citation>
    <scope>NUCLEOTIDE SEQUENCE [LARGE SCALE GENOMIC DNA]</scope>
    <source>
        <strain evidence="6 7">CPCC 100156</strain>
    </source>
</reference>
<dbReference type="Pfam" id="PF01799">
    <property type="entry name" value="Fer2_2"/>
    <property type="match status" value="1"/>
</dbReference>
<dbReference type="SUPFAM" id="SSF56003">
    <property type="entry name" value="Molybdenum cofactor-binding domain"/>
    <property type="match status" value="1"/>
</dbReference>
<evidence type="ECO:0000259" key="5">
    <source>
        <dbReference type="PROSITE" id="PS51085"/>
    </source>
</evidence>
<dbReference type="InterPro" id="IPR016208">
    <property type="entry name" value="Ald_Oxase/xanthine_DH-like"/>
</dbReference>
<dbReference type="Gene3D" id="3.30.365.10">
    <property type="entry name" value="Aldehyde oxidase/xanthine dehydrogenase, molybdopterin binding domain"/>
    <property type="match status" value="4"/>
</dbReference>
<dbReference type="PROSITE" id="PS00197">
    <property type="entry name" value="2FE2S_FER_1"/>
    <property type="match status" value="1"/>
</dbReference>
<dbReference type="PANTHER" id="PTHR11908">
    <property type="entry name" value="XANTHINE DEHYDROGENASE"/>
    <property type="match status" value="1"/>
</dbReference>
<keyword evidence="2" id="KW-0479">Metal-binding</keyword>
<keyword evidence="3" id="KW-0560">Oxidoreductase</keyword>
<dbReference type="GO" id="GO:0016491">
    <property type="term" value="F:oxidoreductase activity"/>
    <property type="evidence" value="ECO:0007669"/>
    <property type="project" value="UniProtKB-KW"/>
</dbReference>
<evidence type="ECO:0000256" key="4">
    <source>
        <dbReference type="ARBA" id="ARBA00023004"/>
    </source>
</evidence>
<dbReference type="InterPro" id="IPR008274">
    <property type="entry name" value="AldOxase/xan_DH_MoCoBD1"/>
</dbReference>
<dbReference type="Pfam" id="PF00111">
    <property type="entry name" value="Fer2"/>
    <property type="match status" value="1"/>
</dbReference>
<dbReference type="AlphaFoldDB" id="A0A1G6KYX8"/>
<dbReference type="Gene3D" id="3.90.1170.50">
    <property type="entry name" value="Aldehyde oxidase/xanthine dehydrogenase, a/b hammerhead"/>
    <property type="match status" value="1"/>
</dbReference>
<dbReference type="InterPro" id="IPR036856">
    <property type="entry name" value="Ald_Oxase/Xan_DH_a/b_sf"/>
</dbReference>
<accession>A0A1G6KYX8</accession>
<dbReference type="SUPFAM" id="SSF54292">
    <property type="entry name" value="2Fe-2S ferredoxin-like"/>
    <property type="match status" value="1"/>
</dbReference>
<dbReference type="Pfam" id="PF02738">
    <property type="entry name" value="MoCoBD_1"/>
    <property type="match status" value="1"/>
</dbReference>
<evidence type="ECO:0000313" key="7">
    <source>
        <dbReference type="Proteomes" id="UP000198925"/>
    </source>
</evidence>
<keyword evidence="4" id="KW-0408">Iron</keyword>
<protein>
    <submittedName>
        <fullName evidence="6">CO or xanthine dehydrogenase, Mo-binding subunit</fullName>
    </submittedName>
</protein>
<evidence type="ECO:0000256" key="3">
    <source>
        <dbReference type="ARBA" id="ARBA00023002"/>
    </source>
</evidence>
<evidence type="ECO:0000256" key="1">
    <source>
        <dbReference type="ARBA" id="ARBA00006849"/>
    </source>
</evidence>
<dbReference type="STRING" id="938405.SAMN02927895_03837"/>
<dbReference type="Gene3D" id="1.10.150.120">
    <property type="entry name" value="[2Fe-2S]-binding domain"/>
    <property type="match status" value="1"/>
</dbReference>
<dbReference type="GO" id="GO:0051537">
    <property type="term" value="F:2 iron, 2 sulfur cluster binding"/>
    <property type="evidence" value="ECO:0007669"/>
    <property type="project" value="InterPro"/>
</dbReference>
<dbReference type="CDD" id="cd00207">
    <property type="entry name" value="fer2"/>
    <property type="match status" value="1"/>
</dbReference>
<dbReference type="InterPro" id="IPR000674">
    <property type="entry name" value="Ald_Oxase/Xan_DH_a/b"/>
</dbReference>
<dbReference type="PROSITE" id="PS51085">
    <property type="entry name" value="2FE2S_FER_2"/>
    <property type="match status" value="1"/>
</dbReference>
<evidence type="ECO:0000313" key="6">
    <source>
        <dbReference type="EMBL" id="SDC36329.1"/>
    </source>
</evidence>
<name>A0A1G6KYX8_9PROT</name>
<dbReference type="InterPro" id="IPR001041">
    <property type="entry name" value="2Fe-2S_ferredoxin-type"/>
</dbReference>
<evidence type="ECO:0000256" key="2">
    <source>
        <dbReference type="ARBA" id="ARBA00022723"/>
    </source>
</evidence>
<dbReference type="SUPFAM" id="SSF47741">
    <property type="entry name" value="CO dehydrogenase ISP C-domain like"/>
    <property type="match status" value="1"/>
</dbReference>
<dbReference type="InterPro" id="IPR012675">
    <property type="entry name" value="Beta-grasp_dom_sf"/>
</dbReference>
<gene>
    <name evidence="6" type="ORF">SAMN04487779_1001702</name>
</gene>
<dbReference type="InterPro" id="IPR046867">
    <property type="entry name" value="AldOxase/xan_DH_MoCoBD2"/>
</dbReference>
<dbReference type="PANTHER" id="PTHR11908:SF157">
    <property type="entry name" value="XANTHINE DEHYDROGENASE SUBUNIT D-RELATED"/>
    <property type="match status" value="1"/>
</dbReference>
<dbReference type="InterPro" id="IPR002888">
    <property type="entry name" value="2Fe-2S-bd"/>
</dbReference>
<feature type="domain" description="2Fe-2S ferredoxin-type" evidence="5">
    <location>
        <begin position="9"/>
        <end position="83"/>
    </location>
</feature>
<dbReference type="InterPro" id="IPR006058">
    <property type="entry name" value="2Fe2S_fd_BS"/>
</dbReference>
<dbReference type="SUPFAM" id="SSF54665">
    <property type="entry name" value="CO dehydrogenase molybdoprotein N-domain-like"/>
    <property type="match status" value="1"/>
</dbReference>
<dbReference type="SMART" id="SM01008">
    <property type="entry name" value="Ald_Xan_dh_C"/>
    <property type="match status" value="1"/>
</dbReference>
<dbReference type="InterPro" id="IPR036010">
    <property type="entry name" value="2Fe-2S_ferredoxin-like_sf"/>
</dbReference>
<dbReference type="InterPro" id="IPR036884">
    <property type="entry name" value="2Fe-2S-bd_dom_sf"/>
</dbReference>
<dbReference type="EMBL" id="FMZX01000001">
    <property type="protein sequence ID" value="SDC36329.1"/>
    <property type="molecule type" value="Genomic_DNA"/>
</dbReference>
<dbReference type="Proteomes" id="UP000198925">
    <property type="component" value="Unassembled WGS sequence"/>
</dbReference>
<dbReference type="RefSeq" id="WP_090660460.1">
    <property type="nucleotide sequence ID" value="NZ_FMZX01000001.1"/>
</dbReference>
<organism evidence="6 7">
    <name type="scientific">Belnapia rosea</name>
    <dbReference type="NCBI Taxonomy" id="938405"/>
    <lineage>
        <taxon>Bacteria</taxon>
        <taxon>Pseudomonadati</taxon>
        <taxon>Pseudomonadota</taxon>
        <taxon>Alphaproteobacteria</taxon>
        <taxon>Acetobacterales</taxon>
        <taxon>Roseomonadaceae</taxon>
        <taxon>Belnapia</taxon>
    </lineage>
</organism>
<dbReference type="Pfam" id="PF20256">
    <property type="entry name" value="MoCoBD_2"/>
    <property type="match status" value="1"/>
</dbReference>
<comment type="similarity">
    <text evidence="1">Belongs to the xanthine dehydrogenase family.</text>
</comment>
<keyword evidence="7" id="KW-1185">Reference proteome</keyword>
<proteinExistence type="inferred from homology"/>
<dbReference type="GO" id="GO:0005506">
    <property type="term" value="F:iron ion binding"/>
    <property type="evidence" value="ECO:0007669"/>
    <property type="project" value="InterPro"/>
</dbReference>
<dbReference type="Gene3D" id="3.10.20.30">
    <property type="match status" value="1"/>
</dbReference>
<dbReference type="InterPro" id="IPR037165">
    <property type="entry name" value="AldOxase/xan_DH_Mopterin-bd_sf"/>
</dbReference>
<sequence>MNAPPPRLPKLTVNGCDHAVAAPPDARLSTVLRDRLGLTGTKLGCDAGDCGACTVLVDGAQACACLVPLAQAEGVAVLTVEGLAALPMGMALQSAFQALGAAQCGYCTPGMLMAAMALLQAVPRPDEAQVMAALGGVLCRCTGYRKIIEAVMAAHRFLEAPAAVPPAAGAAVGSRMARADGWPKLDGTERYGADSAPADALWLRPIRSPHARARFTLGDMAPLVARHPGLHRVLTAADVPGRNGYGIYPDIKDQPVFAEGLVRYRGDMVCALVGEREALDAIRTDELPLTWEVLPPLADPLAALAEGAPPLHQRWLDNVLTTGRVVQGDAAAALAASAHVAEGAWQTSFVEHAYIEPEAGWAQRIGDRIEVHASTQAPYMDLEEVAGVLGLPHESVRIVPTACGGGFGGKLDVAVQPMLAIAAWLLRRPVRATWSRAESMASSTKRHPARITARAGCDAEGRLTALEFEGIYDTGAYASWGPTVAGRVPAHSTGPYRVPHVRSRARAVLTNHPPSGAFRGFGVPQAAIAQEALWDRLADAAGIDRLEFRHINALRAGDSTATGQVITHSAGLAACLEALRPRWTALRAEAATANAGGGPLRHGVGIACMWYGIGNTGMSNPSTMRVTLEPGGRPTFHNGAVDIGQGSTTVLLQIAADALGLPANAFALVLGDTDLTADAGKTSASRQTFVSGRAAMEAGLALRDAILLRANAGPEARLALADGVLMVDGRPLHLDTPLEGTGRFDPPTTPLDANGQGVPYATYGFAAQIAALAVDTELGIVHLQRIVAAHDVGRAINPLLVEGQIEGGIAQGIGLALMEEYLPGRTENLHDYLIPTIGDVPVIETILIEDPEPLGPYGAKGIGEPALVPTAPAIFSAIRDATGAEITRVPALPHRILEALPR</sequence>
<dbReference type="Pfam" id="PF01315">
    <property type="entry name" value="Ald_Xan_dh_C"/>
    <property type="match status" value="1"/>
</dbReference>